<dbReference type="Gene3D" id="1.10.357.10">
    <property type="entry name" value="Tetracycline Repressor, domain 2"/>
    <property type="match status" value="1"/>
</dbReference>
<reference evidence="5 6" key="1">
    <citation type="submission" date="2016-05" db="EMBL/GenBank/DDBJ databases">
        <authorList>
            <person name="Ramsay J.P."/>
        </authorList>
    </citation>
    <scope>NUCLEOTIDE SEQUENCE [LARGE SCALE GENOMIC DNA]</scope>
    <source>
        <strain evidence="5 6">NZP2042</strain>
    </source>
</reference>
<dbReference type="PANTHER" id="PTHR30055:SF234">
    <property type="entry name" value="HTH-TYPE TRANSCRIPTIONAL REGULATOR BETI"/>
    <property type="match status" value="1"/>
</dbReference>
<accession>A0A6M7TZ62</accession>
<evidence type="ECO:0000256" key="3">
    <source>
        <dbReference type="ARBA" id="ARBA00023125"/>
    </source>
</evidence>
<dbReference type="SUPFAM" id="SSF46689">
    <property type="entry name" value="Homeodomain-like"/>
    <property type="match status" value="1"/>
</dbReference>
<keyword evidence="2" id="KW-0805">Transcription regulation</keyword>
<dbReference type="Proteomes" id="UP000093737">
    <property type="component" value="Unassembled WGS sequence"/>
</dbReference>
<keyword evidence="3" id="KW-0238">DNA-binding</keyword>
<dbReference type="InterPro" id="IPR050109">
    <property type="entry name" value="HTH-type_TetR-like_transc_reg"/>
</dbReference>
<dbReference type="EMBL" id="LYTK01000019">
    <property type="protein sequence ID" value="OBQ63240.1"/>
    <property type="molecule type" value="Genomic_DNA"/>
</dbReference>
<sequence>MIDQSKNCPENAIDNNHIKFIALLMSLKKTEISNHSAQRRKQLLEAACAVIARRGLSGITVNDIASEAGCSYGVIAFHFKTKERLLLAALNLVASNYEAVWSEAMAAAPSSPAERLRILLEVDFDPRIARAADLAVWMAFWDEAPRVTAYKRRCSELKRRSLQSITDLVRELATLRSLDIDVDAVSQGLYAITDGCWIFGHVTGQNGPQDRKRYRQICLTFLSAFFPDDFSPAPSVSPR</sequence>
<gene>
    <name evidence="5" type="ORF">A8145_19190</name>
</gene>
<comment type="caution">
    <text evidence="5">The sequence shown here is derived from an EMBL/GenBank/DDBJ whole genome shotgun (WGS) entry which is preliminary data.</text>
</comment>
<dbReference type="InterPro" id="IPR036271">
    <property type="entry name" value="Tet_transcr_reg_TetR-rel_C_sf"/>
</dbReference>
<dbReference type="Pfam" id="PF13977">
    <property type="entry name" value="TetR_C_6"/>
    <property type="match status" value="1"/>
</dbReference>
<evidence type="ECO:0000256" key="1">
    <source>
        <dbReference type="ARBA" id="ARBA00022491"/>
    </source>
</evidence>
<dbReference type="InterPro" id="IPR001647">
    <property type="entry name" value="HTH_TetR"/>
</dbReference>
<dbReference type="AlphaFoldDB" id="A0A6M7TZ62"/>
<protein>
    <submittedName>
        <fullName evidence="5">Uncharacterized protein</fullName>
    </submittedName>
</protein>
<evidence type="ECO:0000313" key="5">
    <source>
        <dbReference type="EMBL" id="OBQ63240.1"/>
    </source>
</evidence>
<dbReference type="SUPFAM" id="SSF48498">
    <property type="entry name" value="Tetracyclin repressor-like, C-terminal domain"/>
    <property type="match status" value="1"/>
</dbReference>
<proteinExistence type="predicted"/>
<organism evidence="5 6">
    <name type="scientific">Rhizobium loti</name>
    <name type="common">Mesorhizobium loti</name>
    <dbReference type="NCBI Taxonomy" id="381"/>
    <lineage>
        <taxon>Bacteria</taxon>
        <taxon>Pseudomonadati</taxon>
        <taxon>Pseudomonadota</taxon>
        <taxon>Alphaproteobacteria</taxon>
        <taxon>Hyphomicrobiales</taxon>
        <taxon>Phyllobacteriaceae</taxon>
        <taxon>Mesorhizobium</taxon>
    </lineage>
</organism>
<name>A0A6M7TZ62_RHILI</name>
<evidence type="ECO:0000313" key="6">
    <source>
        <dbReference type="Proteomes" id="UP000093737"/>
    </source>
</evidence>
<dbReference type="PRINTS" id="PR00455">
    <property type="entry name" value="HTHTETR"/>
</dbReference>
<dbReference type="PANTHER" id="PTHR30055">
    <property type="entry name" value="HTH-TYPE TRANSCRIPTIONAL REGULATOR RUTR"/>
    <property type="match status" value="1"/>
</dbReference>
<evidence type="ECO:0000256" key="4">
    <source>
        <dbReference type="ARBA" id="ARBA00023163"/>
    </source>
</evidence>
<dbReference type="InterPro" id="IPR009057">
    <property type="entry name" value="Homeodomain-like_sf"/>
</dbReference>
<dbReference type="GO" id="GO:0000976">
    <property type="term" value="F:transcription cis-regulatory region binding"/>
    <property type="evidence" value="ECO:0007669"/>
    <property type="project" value="TreeGrafter"/>
</dbReference>
<dbReference type="InterPro" id="IPR039538">
    <property type="entry name" value="BetI_C"/>
</dbReference>
<dbReference type="PROSITE" id="PS50977">
    <property type="entry name" value="HTH_TETR_2"/>
    <property type="match status" value="1"/>
</dbReference>
<dbReference type="Pfam" id="PF00440">
    <property type="entry name" value="TetR_N"/>
    <property type="match status" value="1"/>
</dbReference>
<keyword evidence="1" id="KW-0678">Repressor</keyword>
<evidence type="ECO:0000256" key="2">
    <source>
        <dbReference type="ARBA" id="ARBA00023015"/>
    </source>
</evidence>
<keyword evidence="4" id="KW-0804">Transcription</keyword>
<dbReference type="GO" id="GO:0003700">
    <property type="term" value="F:DNA-binding transcription factor activity"/>
    <property type="evidence" value="ECO:0007669"/>
    <property type="project" value="TreeGrafter"/>
</dbReference>